<dbReference type="RefSeq" id="WP_215435228.1">
    <property type="nucleotide sequence ID" value="NZ_AP025943.1"/>
</dbReference>
<evidence type="ECO:0000313" key="2">
    <source>
        <dbReference type="EMBL" id="BDL43930.1"/>
    </source>
</evidence>
<feature type="compositionally biased region" description="Polar residues" evidence="1">
    <location>
        <begin position="254"/>
        <end position="263"/>
    </location>
</feature>
<dbReference type="Proteomes" id="UP001062263">
    <property type="component" value="Chromosome"/>
</dbReference>
<dbReference type="EMBL" id="AP025943">
    <property type="protein sequence ID" value="BDL43930.1"/>
    <property type="molecule type" value="Genomic_DNA"/>
</dbReference>
<reference evidence="2" key="1">
    <citation type="submission" date="2022-06" db="EMBL/GenBank/DDBJ databases">
        <title>Akkermansia biwalacus sp. nov., an anaerobic mucin-degrading bacterium isolated from human intestine.</title>
        <authorList>
            <person name="Kobayashi Y."/>
            <person name="Inoue S."/>
            <person name="Kawahara T."/>
            <person name="Kohda N."/>
        </authorList>
    </citation>
    <scope>NUCLEOTIDE SEQUENCE</scope>
    <source>
        <strain evidence="2">WON2089</strain>
    </source>
</reference>
<feature type="compositionally biased region" description="Basic residues" evidence="1">
    <location>
        <begin position="167"/>
        <end position="177"/>
    </location>
</feature>
<gene>
    <name evidence="2" type="ORF">Abiwalacus_15040</name>
</gene>
<sequence length="278" mass="30064">MAKKPSETSAPEASAAQKPATRKTAARKAAAPAKKTAAKAEEKPADAASVEAPKTKIKTVKSAAKTAARTKTVKAAKKTAVKESPAAEAAPAPAKTQESASPSSPQIEKNAVSEPVKQPESGSPVKVKRESYRPNRNQDQQERHEQHGNEPFAQPETVGGGSDTPFNKRKRRRRNKKGNGGADDRQPAMQDTASLKNLDGKKVAARAWKMFLAEVSEEGLALMDDQTAREAARRAFRCAEFFMMEESRRKQSLKAVSQQGRNASQEEDRDAEEATGEE</sequence>
<feature type="compositionally biased region" description="Low complexity" evidence="1">
    <location>
        <begin position="60"/>
        <end position="70"/>
    </location>
</feature>
<keyword evidence="3" id="KW-1185">Reference proteome</keyword>
<protein>
    <submittedName>
        <fullName evidence="2">Uncharacterized protein</fullName>
    </submittedName>
</protein>
<feature type="region of interest" description="Disordered" evidence="1">
    <location>
        <begin position="1"/>
        <end position="199"/>
    </location>
</feature>
<accession>A0ABN6QHC9</accession>
<feature type="region of interest" description="Disordered" evidence="1">
    <location>
        <begin position="247"/>
        <end position="278"/>
    </location>
</feature>
<feature type="compositionally biased region" description="Basic and acidic residues" evidence="1">
    <location>
        <begin position="139"/>
        <end position="148"/>
    </location>
</feature>
<name>A0ABN6QHC9_9BACT</name>
<feature type="compositionally biased region" description="Polar residues" evidence="1">
    <location>
        <begin position="96"/>
        <end position="107"/>
    </location>
</feature>
<evidence type="ECO:0000256" key="1">
    <source>
        <dbReference type="SAM" id="MobiDB-lite"/>
    </source>
</evidence>
<feature type="compositionally biased region" description="Acidic residues" evidence="1">
    <location>
        <begin position="265"/>
        <end position="278"/>
    </location>
</feature>
<feature type="compositionally biased region" description="Low complexity" evidence="1">
    <location>
        <begin position="7"/>
        <end position="19"/>
    </location>
</feature>
<proteinExistence type="predicted"/>
<evidence type="ECO:0000313" key="3">
    <source>
        <dbReference type="Proteomes" id="UP001062263"/>
    </source>
</evidence>
<organism evidence="2 3">
    <name type="scientific">Akkermansia biwaensis</name>
    <dbReference type="NCBI Taxonomy" id="2946555"/>
    <lineage>
        <taxon>Bacteria</taxon>
        <taxon>Pseudomonadati</taxon>
        <taxon>Verrucomicrobiota</taxon>
        <taxon>Verrucomicrobiia</taxon>
        <taxon>Verrucomicrobiales</taxon>
        <taxon>Akkermansiaceae</taxon>
        <taxon>Akkermansia</taxon>
    </lineage>
</organism>